<sequence>MTHNKYDNDILKQLTRIANALDRIAKRLPEECDTAEYAKENPDWTEKIEKMASGYYAQVIRCKDCKCFIPLEDMKKCPEYKDYPFEAAEKVHADGICTNTDKWVYIHDFCSEAKNSQ</sequence>
<protein>
    <submittedName>
        <fullName evidence="1">Uncharacterized protein</fullName>
    </submittedName>
</protein>
<name>A0A174YTU0_9FIRM</name>
<organism evidence="1 2">
    <name type="scientific">Lachnospira eligens</name>
    <dbReference type="NCBI Taxonomy" id="39485"/>
    <lineage>
        <taxon>Bacteria</taxon>
        <taxon>Bacillati</taxon>
        <taxon>Bacillota</taxon>
        <taxon>Clostridia</taxon>
        <taxon>Lachnospirales</taxon>
        <taxon>Lachnospiraceae</taxon>
        <taxon>Lachnospira</taxon>
    </lineage>
</organism>
<dbReference type="AlphaFoldDB" id="A0A174YTU0"/>
<gene>
    <name evidence="1" type="ORF">ERS852490_01405</name>
</gene>
<dbReference type="RefSeq" id="WP_055215559.1">
    <property type="nucleotide sequence ID" value="NZ_CZBU01000003.1"/>
</dbReference>
<evidence type="ECO:0000313" key="1">
    <source>
        <dbReference type="EMBL" id="CUQ77122.1"/>
    </source>
</evidence>
<proteinExistence type="predicted"/>
<accession>A0A174YTU0</accession>
<dbReference type="EMBL" id="CZBU01000003">
    <property type="protein sequence ID" value="CUQ77122.1"/>
    <property type="molecule type" value="Genomic_DNA"/>
</dbReference>
<evidence type="ECO:0000313" key="2">
    <source>
        <dbReference type="Proteomes" id="UP000095621"/>
    </source>
</evidence>
<dbReference type="Proteomes" id="UP000095621">
    <property type="component" value="Unassembled WGS sequence"/>
</dbReference>
<reference evidence="1 2" key="1">
    <citation type="submission" date="2015-09" db="EMBL/GenBank/DDBJ databases">
        <authorList>
            <consortium name="Pathogen Informatics"/>
        </authorList>
    </citation>
    <scope>NUCLEOTIDE SEQUENCE [LARGE SCALE GENOMIC DNA]</scope>
    <source>
        <strain evidence="1 2">2789STDY5834875</strain>
    </source>
</reference>